<dbReference type="PANTHER" id="PTHR21089">
    <property type="entry name" value="SHIKIMATE DEHYDROGENASE"/>
    <property type="match status" value="1"/>
</dbReference>
<feature type="binding site" evidence="8">
    <location>
        <position position="104"/>
    </location>
    <ligand>
        <name>shikimate</name>
        <dbReference type="ChEBI" id="CHEBI:36208"/>
    </ligand>
</feature>
<comment type="subunit">
    <text evidence="8">Homodimer.</text>
</comment>
<comment type="catalytic activity">
    <reaction evidence="7 8">
        <text>shikimate + NADP(+) = 3-dehydroshikimate + NADPH + H(+)</text>
        <dbReference type="Rhea" id="RHEA:17737"/>
        <dbReference type="ChEBI" id="CHEBI:15378"/>
        <dbReference type="ChEBI" id="CHEBI:16630"/>
        <dbReference type="ChEBI" id="CHEBI:36208"/>
        <dbReference type="ChEBI" id="CHEBI:57783"/>
        <dbReference type="ChEBI" id="CHEBI:58349"/>
        <dbReference type="EC" id="1.1.1.25"/>
    </reaction>
</comment>
<dbReference type="AlphaFoldDB" id="A0A2W5KED0"/>
<feature type="binding site" evidence="8">
    <location>
        <begin position="153"/>
        <end position="158"/>
    </location>
    <ligand>
        <name>NADP(+)</name>
        <dbReference type="ChEBI" id="CHEBI:58349"/>
    </ligand>
</feature>
<feature type="domain" description="SDH C-terminal" evidence="11">
    <location>
        <begin position="238"/>
        <end position="268"/>
    </location>
</feature>
<dbReference type="GO" id="GO:0008652">
    <property type="term" value="P:amino acid biosynthetic process"/>
    <property type="evidence" value="ECO:0007669"/>
    <property type="project" value="UniProtKB-KW"/>
</dbReference>
<dbReference type="GO" id="GO:0050661">
    <property type="term" value="F:NADP binding"/>
    <property type="evidence" value="ECO:0007669"/>
    <property type="project" value="InterPro"/>
</dbReference>
<dbReference type="InterPro" id="IPR046346">
    <property type="entry name" value="Aminoacid_DH-like_N_sf"/>
</dbReference>
<dbReference type="GO" id="GO:0019632">
    <property type="term" value="P:shikimate metabolic process"/>
    <property type="evidence" value="ECO:0007669"/>
    <property type="project" value="InterPro"/>
</dbReference>
<dbReference type="Pfam" id="PF18317">
    <property type="entry name" value="SDH_C"/>
    <property type="match status" value="1"/>
</dbReference>
<feature type="binding site" evidence="8">
    <location>
        <position position="245"/>
    </location>
    <ligand>
        <name>shikimate</name>
        <dbReference type="ChEBI" id="CHEBI:36208"/>
    </ligand>
</feature>
<feature type="binding site" evidence="8">
    <location>
        <position position="89"/>
    </location>
    <ligand>
        <name>shikimate</name>
        <dbReference type="ChEBI" id="CHEBI:36208"/>
    </ligand>
</feature>
<feature type="binding site" evidence="8">
    <location>
        <position position="64"/>
    </location>
    <ligand>
        <name>shikimate</name>
        <dbReference type="ChEBI" id="CHEBI:36208"/>
    </ligand>
</feature>
<comment type="function">
    <text evidence="8">Involved in the biosynthesis of the chorismate, which leads to the biosynthesis of aromatic amino acids. Catalyzes the reversible NADPH linked reduction of 3-dehydroshikimate (DHSA) to yield shikimate (SA).</text>
</comment>
<dbReference type="GO" id="GO:0004764">
    <property type="term" value="F:shikimate 3-dehydrogenase (NADP+) activity"/>
    <property type="evidence" value="ECO:0007669"/>
    <property type="project" value="UniProtKB-UniRule"/>
</dbReference>
<feature type="active site" description="Proton acceptor" evidence="8">
    <location>
        <position position="68"/>
    </location>
</feature>
<feature type="domain" description="Shikimate dehydrogenase substrate binding N-terminal" evidence="10">
    <location>
        <begin position="9"/>
        <end position="91"/>
    </location>
</feature>
<dbReference type="InterPro" id="IPR022893">
    <property type="entry name" value="Shikimate_DH_fam"/>
</dbReference>
<keyword evidence="4 8" id="KW-0521">NADP</keyword>
<keyword evidence="3 8" id="KW-0028">Amino-acid biosynthesis</keyword>
<dbReference type="Pfam" id="PF01488">
    <property type="entry name" value="Shikimate_DH"/>
    <property type="match status" value="1"/>
</dbReference>
<dbReference type="EC" id="1.1.1.25" evidence="2 8"/>
<dbReference type="Pfam" id="PF08501">
    <property type="entry name" value="Shikimate_dh_N"/>
    <property type="match status" value="1"/>
</dbReference>
<dbReference type="EMBL" id="QFPO01000006">
    <property type="protein sequence ID" value="PZQ15416.1"/>
    <property type="molecule type" value="Genomic_DNA"/>
</dbReference>
<evidence type="ECO:0000256" key="6">
    <source>
        <dbReference type="ARBA" id="ARBA00023141"/>
    </source>
</evidence>
<dbReference type="InterPro" id="IPR036291">
    <property type="entry name" value="NAD(P)-bd_dom_sf"/>
</dbReference>
<comment type="pathway">
    <text evidence="1 8">Metabolic intermediate biosynthesis; chorismate biosynthesis; chorismate from D-erythrose 4-phosphate and phosphoenolpyruvate: step 4/7.</text>
</comment>
<accession>A0A2W5KED0</accession>
<dbReference type="SUPFAM" id="SSF51735">
    <property type="entry name" value="NAD(P)-binding Rossmann-fold domains"/>
    <property type="match status" value="1"/>
</dbReference>
<feature type="domain" description="Quinate/shikimate 5-dehydrogenase/glutamyl-tRNA reductase" evidence="9">
    <location>
        <begin position="122"/>
        <end position="169"/>
    </location>
</feature>
<feature type="binding site" evidence="8">
    <location>
        <position position="214"/>
    </location>
    <ligand>
        <name>NADP(+)</name>
        <dbReference type="ChEBI" id="CHEBI:58349"/>
    </ligand>
</feature>
<feature type="binding site" evidence="8">
    <location>
        <begin position="129"/>
        <end position="133"/>
    </location>
    <ligand>
        <name>NADP(+)</name>
        <dbReference type="ChEBI" id="CHEBI:58349"/>
    </ligand>
</feature>
<feature type="binding site" evidence="8">
    <location>
        <position position="216"/>
    </location>
    <ligand>
        <name>shikimate</name>
        <dbReference type="ChEBI" id="CHEBI:36208"/>
    </ligand>
</feature>
<dbReference type="InterPro" id="IPR041121">
    <property type="entry name" value="SDH_C"/>
</dbReference>
<dbReference type="HAMAP" id="MF_00222">
    <property type="entry name" value="Shikimate_DH_AroE"/>
    <property type="match status" value="1"/>
</dbReference>
<evidence type="ECO:0000256" key="7">
    <source>
        <dbReference type="ARBA" id="ARBA00049442"/>
    </source>
</evidence>
<keyword evidence="6 8" id="KW-0057">Aromatic amino acid biosynthesis</keyword>
<dbReference type="InterPro" id="IPR013708">
    <property type="entry name" value="Shikimate_DH-bd_N"/>
</dbReference>
<sequence length="272" mass="27600">MSERFLHAVFGQPVAHSLSPRIHAAFAEQVGIALDYRRIEAAPEAFADALAAFASAGGYGANVTLPLKEQAAALCAEITPRAQRAGSVNTLTRSPRGWLGDTTDGVGLLTDLTVRHGLQPAGLRVLMVGAGGAARAAACALLDAGIGGLVIANRTPARAQQLAAALADPRATAADPDPAVRFDLIVNASAAGHHGAAPPVATEVLRAARLAYDLSYGAAAAPFLALAASAGTAQAVDGLGMLVEQAAVSFAIWHGRSPDTAPVYAALRMPAH</sequence>
<evidence type="ECO:0000259" key="9">
    <source>
        <dbReference type="Pfam" id="PF01488"/>
    </source>
</evidence>
<evidence type="ECO:0000313" key="13">
    <source>
        <dbReference type="Proteomes" id="UP000249046"/>
    </source>
</evidence>
<protein>
    <recommendedName>
        <fullName evidence="2 8">Shikimate dehydrogenase (NADP(+))</fullName>
        <shortName evidence="8">SDH</shortName>
        <ecNumber evidence="2 8">1.1.1.25</ecNumber>
    </recommendedName>
</protein>
<dbReference type="Gene3D" id="3.40.50.720">
    <property type="entry name" value="NAD(P)-binding Rossmann-like Domain"/>
    <property type="match status" value="1"/>
</dbReference>
<evidence type="ECO:0000259" key="11">
    <source>
        <dbReference type="Pfam" id="PF18317"/>
    </source>
</evidence>
<dbReference type="UniPathway" id="UPA00053">
    <property type="reaction ID" value="UER00087"/>
</dbReference>
<evidence type="ECO:0000256" key="8">
    <source>
        <dbReference type="HAMAP-Rule" id="MF_00222"/>
    </source>
</evidence>
<evidence type="ECO:0000256" key="1">
    <source>
        <dbReference type="ARBA" id="ARBA00004871"/>
    </source>
</evidence>
<evidence type="ECO:0000256" key="2">
    <source>
        <dbReference type="ARBA" id="ARBA00012962"/>
    </source>
</evidence>
<feature type="binding site" evidence="8">
    <location>
        <begin position="17"/>
        <end position="19"/>
    </location>
    <ligand>
        <name>shikimate</name>
        <dbReference type="ChEBI" id="CHEBI:36208"/>
    </ligand>
</feature>
<name>A0A2W5KED0_9GAMM</name>
<evidence type="ECO:0000313" key="12">
    <source>
        <dbReference type="EMBL" id="PZQ15416.1"/>
    </source>
</evidence>
<reference evidence="12 13" key="1">
    <citation type="submission" date="2017-08" db="EMBL/GenBank/DDBJ databases">
        <title>Infants hospitalized years apart are colonized by the same room-sourced microbial strains.</title>
        <authorList>
            <person name="Brooks B."/>
            <person name="Olm M.R."/>
            <person name="Firek B.A."/>
            <person name="Baker R."/>
            <person name="Thomas B.C."/>
            <person name="Morowitz M.J."/>
            <person name="Banfield J.F."/>
        </authorList>
    </citation>
    <scope>NUCLEOTIDE SEQUENCE [LARGE SCALE GENOMIC DNA]</scope>
    <source>
        <strain evidence="12">S2_005_003_R2_42</strain>
    </source>
</reference>
<dbReference type="GO" id="GO:0009423">
    <property type="term" value="P:chorismate biosynthetic process"/>
    <property type="evidence" value="ECO:0007669"/>
    <property type="project" value="UniProtKB-UniRule"/>
</dbReference>
<dbReference type="Proteomes" id="UP000249046">
    <property type="component" value="Unassembled WGS sequence"/>
</dbReference>
<organism evidence="12 13">
    <name type="scientific">Rhodanobacter denitrificans</name>
    <dbReference type="NCBI Taxonomy" id="666685"/>
    <lineage>
        <taxon>Bacteria</taxon>
        <taxon>Pseudomonadati</taxon>
        <taxon>Pseudomonadota</taxon>
        <taxon>Gammaproteobacteria</taxon>
        <taxon>Lysobacterales</taxon>
        <taxon>Rhodanobacteraceae</taxon>
        <taxon>Rhodanobacter</taxon>
    </lineage>
</organism>
<dbReference type="InterPro" id="IPR011342">
    <property type="entry name" value="Shikimate_DH"/>
</dbReference>
<dbReference type="GO" id="GO:0005829">
    <property type="term" value="C:cytosol"/>
    <property type="evidence" value="ECO:0007669"/>
    <property type="project" value="TreeGrafter"/>
</dbReference>
<dbReference type="NCBIfam" id="NF001310">
    <property type="entry name" value="PRK00258.1-2"/>
    <property type="match status" value="1"/>
</dbReference>
<feature type="binding site" evidence="8">
    <location>
        <position position="238"/>
    </location>
    <ligand>
        <name>NADP(+)</name>
        <dbReference type="ChEBI" id="CHEBI:58349"/>
    </ligand>
</feature>
<dbReference type="Gene3D" id="3.40.50.10860">
    <property type="entry name" value="Leucine Dehydrogenase, chain A, domain 1"/>
    <property type="match status" value="1"/>
</dbReference>
<keyword evidence="5 8" id="KW-0560">Oxidoreductase</keyword>
<evidence type="ECO:0000256" key="3">
    <source>
        <dbReference type="ARBA" id="ARBA00022605"/>
    </source>
</evidence>
<comment type="similarity">
    <text evidence="8">Belongs to the shikimate dehydrogenase family.</text>
</comment>
<dbReference type="SUPFAM" id="SSF53223">
    <property type="entry name" value="Aminoacid dehydrogenase-like, N-terminal domain"/>
    <property type="match status" value="1"/>
</dbReference>
<dbReference type="GO" id="GO:0009073">
    <property type="term" value="P:aromatic amino acid family biosynthetic process"/>
    <property type="evidence" value="ECO:0007669"/>
    <property type="project" value="UniProtKB-KW"/>
</dbReference>
<gene>
    <name evidence="8" type="primary">aroE</name>
    <name evidence="12" type="ORF">DI564_08765</name>
</gene>
<dbReference type="InterPro" id="IPR006151">
    <property type="entry name" value="Shikm_DH/Glu-tRNA_Rdtase"/>
</dbReference>
<evidence type="ECO:0000256" key="5">
    <source>
        <dbReference type="ARBA" id="ARBA00023002"/>
    </source>
</evidence>
<dbReference type="PANTHER" id="PTHR21089:SF1">
    <property type="entry name" value="BIFUNCTIONAL 3-DEHYDROQUINATE DEHYDRATASE_SHIKIMATE DEHYDROGENASE, CHLOROPLASTIC"/>
    <property type="match status" value="1"/>
</dbReference>
<evidence type="ECO:0000256" key="4">
    <source>
        <dbReference type="ARBA" id="ARBA00022857"/>
    </source>
</evidence>
<comment type="caution">
    <text evidence="12">The sequence shown here is derived from an EMBL/GenBank/DDBJ whole genome shotgun (WGS) entry which is preliminary data.</text>
</comment>
<evidence type="ECO:0000259" key="10">
    <source>
        <dbReference type="Pfam" id="PF08501"/>
    </source>
</evidence>
<proteinExistence type="inferred from homology"/>
<comment type="caution">
    <text evidence="8">Lacks conserved residue(s) required for the propagation of feature annotation.</text>
</comment>
<dbReference type="NCBIfam" id="TIGR00507">
    <property type="entry name" value="aroE"/>
    <property type="match status" value="1"/>
</dbReference>